<feature type="region of interest" description="Disordered" evidence="3">
    <location>
        <begin position="220"/>
        <end position="246"/>
    </location>
</feature>
<protein>
    <recommendedName>
        <fullName evidence="5">Beta/gamma crystallin 'Greek key' domain-containing protein</fullName>
    </recommendedName>
</protein>
<evidence type="ECO:0000313" key="6">
    <source>
        <dbReference type="EMBL" id="GGC96100.1"/>
    </source>
</evidence>
<sequence>MKRWIQALTFNTPAKAGLLAIAALASLCGSAAQAGEITLYEHPGFNGRQVELRDATPSLRNIGFNDRASSMVVRSGRWEVCSDDDFRGSCAVLDRGEYRALDPRLNDHISSVREVGYSGGGNPGNGPDRPRRRAVIDMFSAPNFGGQSISLSEDAPNLRQQGFNDTAISINVQEGNWVLCSDANYGGDCRTYGPGRYPDLGYGMARAVSSARVLEDRYDNRPVHGGGWDRPRRDDDHDGRPDYSNNNARLVLFSEDGLRGRSMAVSGNVVDFSSADFNDRAASMVIESGYWEFCSDAYFRGECRVLGPGQYPRLEPVFYRRISSVRAAAPQANNPPPASRAAVELFSANNFGGDRYEVAQNLSTFRNGGFNDRIQSLVIHEGQWEFCTDADFRGRCTVFGPGRYPGLGGLENQLSSMRRVR</sequence>
<proteinExistence type="inferred from homology"/>
<dbReference type="RefSeq" id="WP_188568801.1">
    <property type="nucleotide sequence ID" value="NZ_BMED01000006.1"/>
</dbReference>
<dbReference type="InterPro" id="IPR050252">
    <property type="entry name" value="Beta/Gamma-Crystallin"/>
</dbReference>
<evidence type="ECO:0000256" key="1">
    <source>
        <dbReference type="ARBA" id="ARBA00009646"/>
    </source>
</evidence>
<feature type="signal peptide" evidence="4">
    <location>
        <begin position="1"/>
        <end position="34"/>
    </location>
</feature>
<feature type="domain" description="Beta/gamma crystallin 'Greek key'" evidence="5">
    <location>
        <begin position="134"/>
        <end position="174"/>
    </location>
</feature>
<feature type="domain" description="Beta/gamma crystallin 'Greek key'" evidence="5">
    <location>
        <begin position="35"/>
        <end position="75"/>
    </location>
</feature>
<dbReference type="PANTHER" id="PTHR11818:SF42">
    <property type="entry name" value="VOLTAGE-GATED HYDROGEN CHANNEL 1"/>
    <property type="match status" value="1"/>
</dbReference>
<dbReference type="PANTHER" id="PTHR11818">
    <property type="entry name" value="BETA/GAMMA CRYSTALLIN"/>
    <property type="match status" value="1"/>
</dbReference>
<reference evidence="6" key="2">
    <citation type="submission" date="2020-09" db="EMBL/GenBank/DDBJ databases">
        <authorList>
            <person name="Sun Q."/>
            <person name="Zhou Y."/>
        </authorList>
    </citation>
    <scope>NUCLEOTIDE SEQUENCE</scope>
    <source>
        <strain evidence="6">CGMCC 1.10998</strain>
    </source>
</reference>
<comment type="similarity">
    <text evidence="1">Belongs to the beta/gamma-crystallin family.</text>
</comment>
<dbReference type="Proteomes" id="UP000637423">
    <property type="component" value="Unassembled WGS sequence"/>
</dbReference>
<dbReference type="EMBL" id="BMED01000006">
    <property type="protein sequence ID" value="GGC96100.1"/>
    <property type="molecule type" value="Genomic_DNA"/>
</dbReference>
<gene>
    <name evidence="6" type="ORF">GCM10011396_49380</name>
</gene>
<dbReference type="InterPro" id="IPR001064">
    <property type="entry name" value="Beta/gamma_crystallin"/>
</dbReference>
<dbReference type="SUPFAM" id="SSF49695">
    <property type="entry name" value="gamma-Crystallin-like"/>
    <property type="match status" value="2"/>
</dbReference>
<evidence type="ECO:0000259" key="5">
    <source>
        <dbReference type="PROSITE" id="PS50915"/>
    </source>
</evidence>
<name>A0A916UZY8_9BURK</name>
<dbReference type="Pfam" id="PF00030">
    <property type="entry name" value="Crystall"/>
    <property type="match status" value="4"/>
</dbReference>
<feature type="compositionally biased region" description="Basic and acidic residues" evidence="3">
    <location>
        <begin position="220"/>
        <end position="241"/>
    </location>
</feature>
<evidence type="ECO:0000256" key="2">
    <source>
        <dbReference type="ARBA" id="ARBA00022737"/>
    </source>
</evidence>
<feature type="chain" id="PRO_5037700978" description="Beta/gamma crystallin 'Greek key' domain-containing protein" evidence="4">
    <location>
        <begin position="35"/>
        <end position="421"/>
    </location>
</feature>
<evidence type="ECO:0000313" key="7">
    <source>
        <dbReference type="Proteomes" id="UP000637423"/>
    </source>
</evidence>
<dbReference type="AlphaFoldDB" id="A0A916UZY8"/>
<organism evidence="6 7">
    <name type="scientific">Undibacterium terreum</name>
    <dbReference type="NCBI Taxonomy" id="1224302"/>
    <lineage>
        <taxon>Bacteria</taxon>
        <taxon>Pseudomonadati</taxon>
        <taxon>Pseudomonadota</taxon>
        <taxon>Betaproteobacteria</taxon>
        <taxon>Burkholderiales</taxon>
        <taxon>Oxalobacteraceae</taxon>
        <taxon>Undibacterium</taxon>
    </lineage>
</organism>
<evidence type="ECO:0000256" key="3">
    <source>
        <dbReference type="SAM" id="MobiDB-lite"/>
    </source>
</evidence>
<evidence type="ECO:0000256" key="4">
    <source>
        <dbReference type="SAM" id="SignalP"/>
    </source>
</evidence>
<keyword evidence="7" id="KW-1185">Reference proteome</keyword>
<reference evidence="6" key="1">
    <citation type="journal article" date="2014" name="Int. J. Syst. Evol. Microbiol.">
        <title>Complete genome sequence of Corynebacterium casei LMG S-19264T (=DSM 44701T), isolated from a smear-ripened cheese.</title>
        <authorList>
            <consortium name="US DOE Joint Genome Institute (JGI-PGF)"/>
            <person name="Walter F."/>
            <person name="Albersmeier A."/>
            <person name="Kalinowski J."/>
            <person name="Ruckert C."/>
        </authorList>
    </citation>
    <scope>NUCLEOTIDE SEQUENCE</scope>
    <source>
        <strain evidence="6">CGMCC 1.10998</strain>
    </source>
</reference>
<comment type="caution">
    <text evidence="6">The sequence shown here is derived from an EMBL/GenBank/DDBJ whole genome shotgun (WGS) entry which is preliminary data.</text>
</comment>
<feature type="domain" description="Beta/gamma crystallin 'Greek key'" evidence="5">
    <location>
        <begin position="76"/>
        <end position="116"/>
    </location>
</feature>
<keyword evidence="2" id="KW-0677">Repeat</keyword>
<dbReference type="Gene3D" id="2.60.20.10">
    <property type="entry name" value="Crystallins"/>
    <property type="match status" value="4"/>
</dbReference>
<dbReference type="InterPro" id="IPR011024">
    <property type="entry name" value="G_crystallin-like"/>
</dbReference>
<dbReference type="SMART" id="SM00247">
    <property type="entry name" value="XTALbg"/>
    <property type="match status" value="4"/>
</dbReference>
<keyword evidence="4" id="KW-0732">Signal</keyword>
<dbReference type="PROSITE" id="PS50915">
    <property type="entry name" value="CRYSTALLIN_BETA_GAMMA"/>
    <property type="match status" value="3"/>
</dbReference>
<accession>A0A916UZY8</accession>